<reference evidence="1" key="2">
    <citation type="submission" date="2023-06" db="EMBL/GenBank/DDBJ databases">
        <authorList>
            <person name="Swenson N.G."/>
            <person name="Wegrzyn J.L."/>
            <person name="Mcevoy S.L."/>
        </authorList>
    </citation>
    <scope>NUCLEOTIDE SEQUENCE</scope>
    <source>
        <strain evidence="1">NS2018</strain>
        <tissue evidence="1">Leaf</tissue>
    </source>
</reference>
<evidence type="ECO:0000313" key="1">
    <source>
        <dbReference type="EMBL" id="KAK0581660.1"/>
    </source>
</evidence>
<organism evidence="1 2">
    <name type="scientific">Acer saccharum</name>
    <name type="common">Sugar maple</name>
    <dbReference type="NCBI Taxonomy" id="4024"/>
    <lineage>
        <taxon>Eukaryota</taxon>
        <taxon>Viridiplantae</taxon>
        <taxon>Streptophyta</taxon>
        <taxon>Embryophyta</taxon>
        <taxon>Tracheophyta</taxon>
        <taxon>Spermatophyta</taxon>
        <taxon>Magnoliopsida</taxon>
        <taxon>eudicotyledons</taxon>
        <taxon>Gunneridae</taxon>
        <taxon>Pentapetalae</taxon>
        <taxon>rosids</taxon>
        <taxon>malvids</taxon>
        <taxon>Sapindales</taxon>
        <taxon>Sapindaceae</taxon>
        <taxon>Hippocastanoideae</taxon>
        <taxon>Acereae</taxon>
        <taxon>Acer</taxon>
    </lineage>
</organism>
<reference evidence="1" key="1">
    <citation type="journal article" date="2022" name="Plant J.">
        <title>Strategies of tolerance reflected in two North American maple genomes.</title>
        <authorList>
            <person name="McEvoy S.L."/>
            <person name="Sezen U.U."/>
            <person name="Trouern-Trend A."/>
            <person name="McMahon S.M."/>
            <person name="Schaberg P.G."/>
            <person name="Yang J."/>
            <person name="Wegrzyn J.L."/>
            <person name="Swenson N.G."/>
        </authorList>
    </citation>
    <scope>NUCLEOTIDE SEQUENCE</scope>
    <source>
        <strain evidence="1">NS2018</strain>
    </source>
</reference>
<evidence type="ECO:0000313" key="2">
    <source>
        <dbReference type="Proteomes" id="UP001168877"/>
    </source>
</evidence>
<dbReference type="EMBL" id="JAUESC010000384">
    <property type="protein sequence ID" value="KAK0581660.1"/>
    <property type="molecule type" value="Genomic_DNA"/>
</dbReference>
<proteinExistence type="predicted"/>
<gene>
    <name evidence="1" type="ORF">LWI29_016554</name>
</gene>
<accession>A0AA39RX17</accession>
<keyword evidence="2" id="KW-1185">Reference proteome</keyword>
<protein>
    <submittedName>
        <fullName evidence="1">Uncharacterized protein</fullName>
    </submittedName>
</protein>
<sequence>MVAGKGMKEDFIFGSWMRGFPQNRKMGSWGRKWEPRGGYGSNLIISNKENGGYGNQIDRMAGFDVGNRKTGAGLVDAYGTGKGANLESSMFSKGVNADFEQGKISKSGGLVEDMSNPKIKEKSDNNCLVFKGEREMVMVKENVDQVSVGLGNGPTSFEAAGATHSTLDVYASDPRLGLPVDITQDVMNVGLSQPISFEAKISQINLGNSTLIGKWKRRAHNHQKAL</sequence>
<name>A0AA39RX17_ACESA</name>
<comment type="caution">
    <text evidence="1">The sequence shown here is derived from an EMBL/GenBank/DDBJ whole genome shotgun (WGS) entry which is preliminary data.</text>
</comment>
<dbReference type="Proteomes" id="UP001168877">
    <property type="component" value="Unassembled WGS sequence"/>
</dbReference>
<dbReference type="AlphaFoldDB" id="A0AA39RX17"/>